<evidence type="ECO:0000313" key="3">
    <source>
        <dbReference type="Proteomes" id="UP000027946"/>
    </source>
</evidence>
<keyword evidence="1" id="KW-0175">Coiled coil</keyword>
<dbReference type="Proteomes" id="UP000027946">
    <property type="component" value="Unassembled WGS sequence"/>
</dbReference>
<evidence type="ECO:0000256" key="1">
    <source>
        <dbReference type="SAM" id="Coils"/>
    </source>
</evidence>
<name>A0A069RQW5_PEPLI</name>
<organism evidence="2 3">
    <name type="scientific">Peptoclostridium litorale DSM 5388</name>
    <dbReference type="NCBI Taxonomy" id="1121324"/>
    <lineage>
        <taxon>Bacteria</taxon>
        <taxon>Bacillati</taxon>
        <taxon>Bacillota</taxon>
        <taxon>Clostridia</taxon>
        <taxon>Peptostreptococcales</taxon>
        <taxon>Peptoclostridiaceae</taxon>
        <taxon>Peptoclostridium</taxon>
    </lineage>
</organism>
<comment type="caution">
    <text evidence="2">The sequence shown here is derived from an EMBL/GenBank/DDBJ whole genome shotgun (WGS) entry which is preliminary data.</text>
</comment>
<keyword evidence="3" id="KW-1185">Reference proteome</keyword>
<dbReference type="AlphaFoldDB" id="A0A069RQW5"/>
<reference evidence="2 3" key="1">
    <citation type="submission" date="2014-03" db="EMBL/GenBank/DDBJ databases">
        <title>Genome sequence of Clostridium litorale W6, DSM 5388.</title>
        <authorList>
            <person name="Poehlein A."/>
            <person name="Jagirdar A."/>
            <person name="Khonsari B."/>
            <person name="Chibani C.M."/>
            <person name="Gutierrez Gutierrez D.A."/>
            <person name="Davydova E."/>
            <person name="Alghaithi H.S."/>
            <person name="Nair K.P."/>
            <person name="Dhamotharan K."/>
            <person name="Chandran L."/>
            <person name="G W."/>
            <person name="Daniel R."/>
        </authorList>
    </citation>
    <scope>NUCLEOTIDE SEQUENCE [LARGE SCALE GENOMIC DNA]</scope>
    <source>
        <strain evidence="2 3">W6</strain>
    </source>
</reference>
<gene>
    <name evidence="2" type="ORF">CLIT_2c01780</name>
</gene>
<feature type="coiled-coil region" evidence="1">
    <location>
        <begin position="16"/>
        <end position="47"/>
    </location>
</feature>
<protein>
    <submittedName>
        <fullName evidence="2">Uncharacterized protein</fullName>
    </submittedName>
</protein>
<sequence length="47" mass="5608">MYHKDVVFDCMQTSSVSQSESEKERQMQRIESKLDELIQLIKNMESK</sequence>
<dbReference type="RefSeq" id="WP_159434244.1">
    <property type="nucleotide sequence ID" value="NZ_FSRH01000001.1"/>
</dbReference>
<evidence type="ECO:0000313" key="2">
    <source>
        <dbReference type="EMBL" id="KDR96572.1"/>
    </source>
</evidence>
<dbReference type="EMBL" id="JJMM01000002">
    <property type="protein sequence ID" value="KDR96572.1"/>
    <property type="molecule type" value="Genomic_DNA"/>
</dbReference>
<proteinExistence type="predicted"/>
<accession>A0A069RQW5</accession>